<evidence type="ECO:0000313" key="10">
    <source>
        <dbReference type="EMBL" id="KAK2701507.1"/>
    </source>
</evidence>
<dbReference type="GO" id="GO:0030155">
    <property type="term" value="P:regulation of cell adhesion"/>
    <property type="evidence" value="ECO:0007669"/>
    <property type="project" value="InterPro"/>
</dbReference>
<dbReference type="GO" id="GO:0007155">
    <property type="term" value="P:cell adhesion"/>
    <property type="evidence" value="ECO:0007669"/>
    <property type="project" value="UniProtKB-KW"/>
</dbReference>
<dbReference type="Gene3D" id="2.10.25.10">
    <property type="entry name" value="Laminin"/>
    <property type="match status" value="4"/>
</dbReference>
<feature type="disulfide bond" evidence="7">
    <location>
        <begin position="162"/>
        <end position="179"/>
    </location>
</feature>
<feature type="coiled-coil region" evidence="8">
    <location>
        <begin position="561"/>
        <end position="612"/>
    </location>
</feature>
<feature type="coiled-coil region" evidence="8">
    <location>
        <begin position="364"/>
        <end position="391"/>
    </location>
</feature>
<keyword evidence="6 7" id="KW-0424">Laminin EGF-like domain</keyword>
<feature type="domain" description="Laminin EGF-like" evidence="9">
    <location>
        <begin position="160"/>
        <end position="207"/>
    </location>
</feature>
<dbReference type="Gene3D" id="2.60.120.200">
    <property type="match status" value="1"/>
</dbReference>
<dbReference type="GO" id="GO:0045995">
    <property type="term" value="P:regulation of embryonic development"/>
    <property type="evidence" value="ECO:0007669"/>
    <property type="project" value="InterPro"/>
</dbReference>
<dbReference type="Pfam" id="PF06008">
    <property type="entry name" value="Laminin_I"/>
    <property type="match status" value="1"/>
</dbReference>
<dbReference type="PANTHER" id="PTHR10574">
    <property type="entry name" value="NETRIN/LAMININ-RELATED"/>
    <property type="match status" value="1"/>
</dbReference>
<evidence type="ECO:0000256" key="1">
    <source>
        <dbReference type="ARBA" id="ARBA00022729"/>
    </source>
</evidence>
<feature type="disulfide bond" evidence="7">
    <location>
        <begin position="160"/>
        <end position="172"/>
    </location>
</feature>
<dbReference type="PROSITE" id="PS01248">
    <property type="entry name" value="EGF_LAM_1"/>
    <property type="match status" value="2"/>
</dbReference>
<protein>
    <recommendedName>
        <fullName evidence="9">Laminin EGF-like domain-containing protein</fullName>
    </recommendedName>
</protein>
<keyword evidence="4 7" id="KW-1015">Disulfide bond</keyword>
<keyword evidence="2" id="KW-0677">Repeat</keyword>
<keyword evidence="5" id="KW-0325">Glycoprotein</keyword>
<reference evidence="10" key="1">
    <citation type="submission" date="2023-07" db="EMBL/GenBank/DDBJ databases">
        <title>Chromosome-level genome assembly of Artemia franciscana.</title>
        <authorList>
            <person name="Jo E."/>
        </authorList>
    </citation>
    <scope>NUCLEOTIDE SEQUENCE</scope>
    <source>
        <tissue evidence="10">Whole body</tissue>
    </source>
</reference>
<dbReference type="FunFam" id="2.10.25.10:FF:000074">
    <property type="entry name" value="Laminin subunit alpha"/>
    <property type="match status" value="1"/>
</dbReference>
<dbReference type="InterPro" id="IPR002049">
    <property type="entry name" value="LE_dom"/>
</dbReference>
<dbReference type="AlphaFoldDB" id="A0AA88H9V0"/>
<dbReference type="FunFam" id="2.10.25.10:FF:000051">
    <property type="entry name" value="Laminin subunit alpha 4"/>
    <property type="match status" value="1"/>
</dbReference>
<evidence type="ECO:0000256" key="6">
    <source>
        <dbReference type="ARBA" id="ARBA00023292"/>
    </source>
</evidence>
<dbReference type="PANTHER" id="PTHR10574:SF406">
    <property type="entry name" value="LAMININ SUBUNIT ALPHA 5"/>
    <property type="match status" value="1"/>
</dbReference>
<evidence type="ECO:0000259" key="9">
    <source>
        <dbReference type="PROSITE" id="PS50027"/>
    </source>
</evidence>
<dbReference type="InterPro" id="IPR010307">
    <property type="entry name" value="Laminin_dom_II"/>
</dbReference>
<proteinExistence type="predicted"/>
<comment type="caution">
    <text evidence="10">The sequence shown here is derived from an EMBL/GenBank/DDBJ whole genome shotgun (WGS) entry which is preliminary data.</text>
</comment>
<sequence>IRFGNESDFCKPCNCSGNIDPSDPNSCDSVTGECLKCLGNSYGEGCSICEPGYYGDAIYRKDCQSCECDACGTEECDHYSGECRCKPNVEGGKCDRCSPDHYGFSSCEGCRPCDCGVASESSQCDDITGQCQCKPGVTGKNCERCAAGYWNYGPEGCVSCNCNTEFSIGASCNPQTGQCECLPGVIGEKCERCPYRWVLIPEYGCEECDSCHHSLLDVTDDLQRMIGPVQDEFRYVALSHFTKQRLLSLNETANTLAQSVALLDPNSVIIDPLQEGTEEVGTTARSTKSRTDSVAEQAELMAYDGKSLLDEILKEETNIQDTVLRTEEIVSEVSIAAEGFGADAGPAIEQASAEADATLQELQSRTFEQRTQNAKDELKEAEDLLQKINEFVLPTQLDSDFTGRLKKRQVDLEYKLEDLRNHSVIALEKANNASLLIQKLSGSPTLIGANDIRQKNRTATSQNLESSEQVEETSNMLEKAQSNFDSLNLENERLRGFKDTFGETIDERERNLREVLEPVEEAKLYADDLLQQANNLDGLLGDTRTTSENAVKAANSYSDIVDAIQEAAKAAQEANEAALSASSYSDGVGERSASSLEAAQKLKDEADDLQNKMLNDVQPRLDISVQQTDDIDSMLVEAGDKLADAQNAIEQLPVVSKSNEVQDSKARAENSGRLAEEALQSVDQISVFIPVKVEAAKNMSRDLDNAGKSAVFLANQAILSLADMVTQKENVLRPLGTDVGDLLRELKQKIAVAHDNANRIPVGVSFKPNTVLELRPPEDLENVKTSTTMSLFFRTNSPDGFLAYLGNEIGASKKMKRVLSVNILFSTEFDNHLSGILKASCFR</sequence>
<keyword evidence="3" id="KW-0130">Cell adhesion</keyword>
<evidence type="ECO:0000256" key="8">
    <source>
        <dbReference type="SAM" id="Coils"/>
    </source>
</evidence>
<comment type="caution">
    <text evidence="7">Lacks conserved residue(s) required for the propagation of feature annotation.</text>
</comment>
<dbReference type="PRINTS" id="PR00011">
    <property type="entry name" value="EGFLAMININ"/>
</dbReference>
<evidence type="ECO:0000256" key="3">
    <source>
        <dbReference type="ARBA" id="ARBA00022889"/>
    </source>
</evidence>
<accession>A0AA88H9V0</accession>
<dbReference type="InterPro" id="IPR009254">
    <property type="entry name" value="Laminin_aI"/>
</dbReference>
<dbReference type="Proteomes" id="UP001187531">
    <property type="component" value="Unassembled WGS sequence"/>
</dbReference>
<evidence type="ECO:0000256" key="7">
    <source>
        <dbReference type="PROSITE-ProRule" id="PRU00460"/>
    </source>
</evidence>
<feature type="domain" description="Laminin EGF-like" evidence="9">
    <location>
        <begin position="66"/>
        <end position="112"/>
    </location>
</feature>
<dbReference type="EMBL" id="JAVRJZ010004350">
    <property type="protein sequence ID" value="KAK2701507.1"/>
    <property type="molecule type" value="Genomic_DNA"/>
</dbReference>
<dbReference type="InterPro" id="IPR013320">
    <property type="entry name" value="ConA-like_dom_sf"/>
</dbReference>
<dbReference type="GO" id="GO:0009888">
    <property type="term" value="P:tissue development"/>
    <property type="evidence" value="ECO:0007669"/>
    <property type="project" value="TreeGrafter"/>
</dbReference>
<dbReference type="InterPro" id="IPR050440">
    <property type="entry name" value="Laminin/Netrin_ECM"/>
</dbReference>
<organism evidence="10 11">
    <name type="scientific">Artemia franciscana</name>
    <name type="common">Brine shrimp</name>
    <name type="synonym">Artemia sanfranciscana</name>
    <dbReference type="NCBI Taxonomy" id="6661"/>
    <lineage>
        <taxon>Eukaryota</taxon>
        <taxon>Metazoa</taxon>
        <taxon>Ecdysozoa</taxon>
        <taxon>Arthropoda</taxon>
        <taxon>Crustacea</taxon>
        <taxon>Branchiopoda</taxon>
        <taxon>Anostraca</taxon>
        <taxon>Artemiidae</taxon>
        <taxon>Artemia</taxon>
    </lineage>
</organism>
<dbReference type="Pfam" id="PF00053">
    <property type="entry name" value="EGF_laminin"/>
    <property type="match status" value="4"/>
</dbReference>
<name>A0AA88H9V0_ARTSF</name>
<dbReference type="SMART" id="SM00180">
    <property type="entry name" value="EGF_Lam"/>
    <property type="match status" value="4"/>
</dbReference>
<gene>
    <name evidence="10" type="ORF">QYM36_019847</name>
</gene>
<evidence type="ECO:0000256" key="2">
    <source>
        <dbReference type="ARBA" id="ARBA00022737"/>
    </source>
</evidence>
<evidence type="ECO:0000313" key="11">
    <source>
        <dbReference type="Proteomes" id="UP001187531"/>
    </source>
</evidence>
<evidence type="ECO:0000256" key="4">
    <source>
        <dbReference type="ARBA" id="ARBA00023157"/>
    </source>
</evidence>
<keyword evidence="11" id="KW-1185">Reference proteome</keyword>
<keyword evidence="1" id="KW-0732">Signal</keyword>
<dbReference type="GO" id="GO:0030334">
    <property type="term" value="P:regulation of cell migration"/>
    <property type="evidence" value="ECO:0007669"/>
    <property type="project" value="InterPro"/>
</dbReference>
<feature type="disulfide bond" evidence="7">
    <location>
        <begin position="85"/>
        <end position="94"/>
    </location>
</feature>
<dbReference type="CDD" id="cd00055">
    <property type="entry name" value="EGF_Lam"/>
    <property type="match status" value="4"/>
</dbReference>
<feature type="disulfide bond" evidence="7">
    <location>
        <begin position="133"/>
        <end position="142"/>
    </location>
</feature>
<dbReference type="SUPFAM" id="SSF57196">
    <property type="entry name" value="EGF/Laminin"/>
    <property type="match status" value="4"/>
</dbReference>
<evidence type="ECO:0000256" key="5">
    <source>
        <dbReference type="ARBA" id="ARBA00023180"/>
    </source>
</evidence>
<dbReference type="GO" id="GO:0005102">
    <property type="term" value="F:signaling receptor binding"/>
    <property type="evidence" value="ECO:0007669"/>
    <property type="project" value="InterPro"/>
</dbReference>
<feature type="disulfide bond" evidence="7">
    <location>
        <begin position="181"/>
        <end position="190"/>
    </location>
</feature>
<dbReference type="SUPFAM" id="SSF49899">
    <property type="entry name" value="Concanavalin A-like lectins/glucanases"/>
    <property type="match status" value="1"/>
</dbReference>
<feature type="coiled-coil region" evidence="8">
    <location>
        <begin position="463"/>
        <end position="490"/>
    </location>
</feature>
<dbReference type="GO" id="GO:0009887">
    <property type="term" value="P:animal organ morphogenesis"/>
    <property type="evidence" value="ECO:0007669"/>
    <property type="project" value="TreeGrafter"/>
</dbReference>
<dbReference type="PROSITE" id="PS50027">
    <property type="entry name" value="EGF_LAM_2"/>
    <property type="match status" value="3"/>
</dbReference>
<dbReference type="Pfam" id="PF06009">
    <property type="entry name" value="Laminin_II"/>
    <property type="match status" value="1"/>
</dbReference>
<feature type="non-terminal residue" evidence="10">
    <location>
        <position position="1"/>
    </location>
</feature>
<keyword evidence="8" id="KW-0175">Coiled coil</keyword>
<feature type="domain" description="Laminin EGF-like" evidence="9">
    <location>
        <begin position="113"/>
        <end position="159"/>
    </location>
</feature>